<evidence type="ECO:0000259" key="8">
    <source>
        <dbReference type="PROSITE" id="PS50158"/>
    </source>
</evidence>
<reference evidence="9" key="1">
    <citation type="submission" date="2025-08" db="UniProtKB">
        <authorList>
            <consortium name="Ensembl"/>
        </authorList>
    </citation>
    <scope>IDENTIFICATION</scope>
</reference>
<dbReference type="InterPro" id="IPR001878">
    <property type="entry name" value="Znf_CCHC"/>
</dbReference>
<dbReference type="Gene3D" id="3.30.460.10">
    <property type="entry name" value="Beta Polymerase, domain 2"/>
    <property type="match status" value="2"/>
</dbReference>
<dbReference type="SUPFAM" id="SSF81301">
    <property type="entry name" value="Nucleotidyltransferase"/>
    <property type="match status" value="2"/>
</dbReference>
<dbReference type="STRING" id="56723.ENSLBEP00000020234"/>
<evidence type="ECO:0000313" key="10">
    <source>
        <dbReference type="Proteomes" id="UP000261660"/>
    </source>
</evidence>
<feature type="domain" description="CCHC-type" evidence="8">
    <location>
        <begin position="779"/>
        <end position="794"/>
    </location>
</feature>
<dbReference type="PANTHER" id="PTHR12271">
    <property type="entry name" value="POLY A POLYMERASE CID PAP -RELATED"/>
    <property type="match status" value="1"/>
</dbReference>
<dbReference type="GeneTree" id="ENSGT00940000156859"/>
<feature type="compositionally biased region" description="Basic and acidic residues" evidence="7">
    <location>
        <begin position="96"/>
        <end position="106"/>
    </location>
</feature>
<evidence type="ECO:0000256" key="6">
    <source>
        <dbReference type="PROSITE-ProRule" id="PRU00047"/>
    </source>
</evidence>
<dbReference type="PROSITE" id="PS00028">
    <property type="entry name" value="ZINC_FINGER_C2H2_1"/>
    <property type="match status" value="1"/>
</dbReference>
<feature type="compositionally biased region" description="Acidic residues" evidence="7">
    <location>
        <begin position="686"/>
        <end position="711"/>
    </location>
</feature>
<dbReference type="GO" id="GO:0031123">
    <property type="term" value="P:RNA 3'-end processing"/>
    <property type="evidence" value="ECO:0007669"/>
    <property type="project" value="TreeGrafter"/>
</dbReference>
<evidence type="ECO:0000256" key="3">
    <source>
        <dbReference type="ARBA" id="ARBA00022679"/>
    </source>
</evidence>
<dbReference type="InterPro" id="IPR054708">
    <property type="entry name" value="MTPAP-like_central"/>
</dbReference>
<evidence type="ECO:0000256" key="5">
    <source>
        <dbReference type="ARBA" id="ARBA00022842"/>
    </source>
</evidence>
<feature type="compositionally biased region" description="Acidic residues" evidence="7">
    <location>
        <begin position="631"/>
        <end position="651"/>
    </location>
</feature>
<dbReference type="GO" id="GO:0003676">
    <property type="term" value="F:nucleic acid binding"/>
    <property type="evidence" value="ECO:0007669"/>
    <property type="project" value="InterPro"/>
</dbReference>
<name>A0A3Q3FL66_9LABR</name>
<dbReference type="GO" id="GO:0050265">
    <property type="term" value="F:RNA uridylyltransferase activity"/>
    <property type="evidence" value="ECO:0007669"/>
    <property type="project" value="TreeGrafter"/>
</dbReference>
<sequence length="970" mass="109310">MENSGRPYRARQGGWERGAGAEKAESWRIQDQGRGQGFRSDGGQQGRNHGGPYRASPKKGGLGPMSFSPGGFRGGHSPSQKDDPRWYSGPESSGGGREDNWRERSQQHWGRSTQGEGPREDREQGRREDNDGGPNKSGRRRRNRNKKKTFAEENRGLEESTLSATELRSLQQAERRLNKEEIYPLKKRSHSNPAALYTCALCDVLLESVSDAYRHIRDKRHKKRAKERQEQVMLTEILPPGLEQISAVNAALEAVVRDHGLNDQDVEDRQCVVSYMQDLLLSVLPEIKLRLYGSSCTKFGFKDSDVNIDIQYPPHMHQPDVLMSVKETLSVSPLFVDLEADFHARVPVVICKDKKSGLICKVSAGNDNAFQTTSYLAALSSQEHLILPLVLALRRWARICELDCAEEGGLPPYVFALMVIFFLQQRREPLLPCYLKQEIKVFSLSRLKDFNLTHVEDGHLHWSYSPCSKDSLQPAEGSCIKGKVPLVFPSPHPPVEVGLLWVEMLRFYSLEFIIADNVISVRTNAILSRELKDWPKKRIAVEDPFAVKRNVARTVNSQQMFEYMVHCLKTTYKYFALPLNAQAAGQKTQAQHGAVKGANAQVSNEDVLSSDFSQLSVQSQHEPKAVGNGPDDSDCIIEEEEEVEEYSDSDEEREKEKADLGKSSLSEDEDDEDVDAHNRHHLDSLTTEDEEIFPVDEISGEELLSDEEGPDLDTPGSMDEEEGEEEEEAELALDSVSPPPSESTSKDESTGSKPPKQKKKSYEFKRQAFTKGKSHMVVCSLCKRDGHLKKDCPEDFKKVQLDPLPLITPEFLNVLNKVCEQCFTDFAHDELEVDVREHILQDLETFVRRQFAGARLKLFGSSKNGFGFRQSDLDICMVLEGQQTIGDVDCIHIIEGLARMLKKHPGLKNILPITTAKVPIVKFYHVRTGLEGDISLYNTLALHNTHLLASYAAIDWRVKVLCYVMKVLPR</sequence>
<comment type="cofactor">
    <cofactor evidence="1">
        <name>Mn(2+)</name>
        <dbReference type="ChEBI" id="CHEBI:29035"/>
    </cofactor>
</comment>
<feature type="compositionally biased region" description="Polar residues" evidence="7">
    <location>
        <begin position="609"/>
        <end position="620"/>
    </location>
</feature>
<dbReference type="Ensembl" id="ENSLBET00000021316.1">
    <property type="protein sequence ID" value="ENSLBEP00000020234.1"/>
    <property type="gene ID" value="ENSLBEG00000015545.1"/>
</dbReference>
<dbReference type="CDD" id="cd05402">
    <property type="entry name" value="NT_PAP_TUTase"/>
    <property type="match status" value="2"/>
</dbReference>
<dbReference type="Proteomes" id="UP000261660">
    <property type="component" value="Unplaced"/>
</dbReference>
<dbReference type="GO" id="GO:0008270">
    <property type="term" value="F:zinc ion binding"/>
    <property type="evidence" value="ECO:0007669"/>
    <property type="project" value="UniProtKB-KW"/>
</dbReference>
<evidence type="ECO:0000313" key="9">
    <source>
        <dbReference type="Ensembl" id="ENSLBEP00000020234.1"/>
    </source>
</evidence>
<dbReference type="FunFam" id="3.30.460.10:FF:000005">
    <property type="entry name" value="terminal uridylyltransferase 4 isoform X1"/>
    <property type="match status" value="1"/>
</dbReference>
<evidence type="ECO:0000256" key="7">
    <source>
        <dbReference type="SAM" id="MobiDB-lite"/>
    </source>
</evidence>
<feature type="region of interest" description="Disordered" evidence="7">
    <location>
        <begin position="1"/>
        <end position="162"/>
    </location>
</feature>
<accession>A0A3Q3FL66</accession>
<comment type="cofactor">
    <cofactor evidence="2">
        <name>Mg(2+)</name>
        <dbReference type="ChEBI" id="CHEBI:18420"/>
    </cofactor>
</comment>
<proteinExistence type="predicted"/>
<evidence type="ECO:0000256" key="4">
    <source>
        <dbReference type="ARBA" id="ARBA00022723"/>
    </source>
</evidence>
<feature type="region of interest" description="Disordered" evidence="7">
    <location>
        <begin position="609"/>
        <end position="762"/>
    </location>
</feature>
<dbReference type="InParanoid" id="A0A3Q3FL66"/>
<dbReference type="PANTHER" id="PTHR12271:SF34">
    <property type="entry name" value="TERMINAL URIDYLYLTRANSFERASE 7"/>
    <property type="match status" value="1"/>
</dbReference>
<keyword evidence="6" id="KW-0862">Zinc</keyword>
<keyword evidence="4" id="KW-0479">Metal-binding</keyword>
<dbReference type="Pfam" id="PF03828">
    <property type="entry name" value="PAP_assoc"/>
    <property type="match status" value="1"/>
</dbReference>
<feature type="compositionally biased region" description="Basic residues" evidence="7">
    <location>
        <begin position="137"/>
        <end position="148"/>
    </location>
</feature>
<dbReference type="PROSITE" id="PS50158">
    <property type="entry name" value="ZF_CCHC"/>
    <property type="match status" value="1"/>
</dbReference>
<dbReference type="SUPFAM" id="SSF81631">
    <property type="entry name" value="PAP/OAS1 substrate-binding domain"/>
    <property type="match status" value="1"/>
</dbReference>
<feature type="compositionally biased region" description="Acidic residues" evidence="7">
    <location>
        <begin position="718"/>
        <end position="731"/>
    </location>
</feature>
<dbReference type="Gene3D" id="1.10.1410.10">
    <property type="match status" value="1"/>
</dbReference>
<dbReference type="InterPro" id="IPR045100">
    <property type="entry name" value="TUT4/7_NTP_transf"/>
</dbReference>
<dbReference type="InterPro" id="IPR002058">
    <property type="entry name" value="PAP_assoc"/>
</dbReference>
<dbReference type="Pfam" id="PF22600">
    <property type="entry name" value="MTPAP-like_central"/>
    <property type="match status" value="1"/>
</dbReference>
<keyword evidence="10" id="KW-1185">Reference proteome</keyword>
<feature type="compositionally biased region" description="Basic and acidic residues" evidence="7">
    <location>
        <begin position="117"/>
        <end position="130"/>
    </location>
</feature>
<keyword evidence="5" id="KW-0460">Magnesium</keyword>
<reference evidence="9" key="2">
    <citation type="submission" date="2025-09" db="UniProtKB">
        <authorList>
            <consortium name="Ensembl"/>
        </authorList>
    </citation>
    <scope>IDENTIFICATION</scope>
</reference>
<protein>
    <submittedName>
        <fullName evidence="9">Terminal uridylyl transferase 7</fullName>
    </submittedName>
</protein>
<dbReference type="InterPro" id="IPR043519">
    <property type="entry name" value="NT_sf"/>
</dbReference>
<evidence type="ECO:0000256" key="2">
    <source>
        <dbReference type="ARBA" id="ARBA00001946"/>
    </source>
</evidence>
<dbReference type="InterPro" id="IPR013087">
    <property type="entry name" value="Znf_C2H2_type"/>
</dbReference>
<organism evidence="9 10">
    <name type="scientific">Labrus bergylta</name>
    <name type="common">ballan wrasse</name>
    <dbReference type="NCBI Taxonomy" id="56723"/>
    <lineage>
        <taxon>Eukaryota</taxon>
        <taxon>Metazoa</taxon>
        <taxon>Chordata</taxon>
        <taxon>Craniata</taxon>
        <taxon>Vertebrata</taxon>
        <taxon>Euteleostomi</taxon>
        <taxon>Actinopterygii</taxon>
        <taxon>Neopterygii</taxon>
        <taxon>Teleostei</taxon>
        <taxon>Neoteleostei</taxon>
        <taxon>Acanthomorphata</taxon>
        <taxon>Eupercaria</taxon>
        <taxon>Labriformes</taxon>
        <taxon>Labridae</taxon>
        <taxon>Labrus</taxon>
    </lineage>
</organism>
<keyword evidence="3" id="KW-0808">Transferase</keyword>
<feature type="compositionally biased region" description="Basic and acidic residues" evidence="7">
    <location>
        <begin position="19"/>
        <end position="28"/>
    </location>
</feature>
<feature type="compositionally biased region" description="Basic and acidic residues" evidence="7">
    <location>
        <begin position="149"/>
        <end position="158"/>
    </location>
</feature>
<dbReference type="AlphaFoldDB" id="A0A3Q3FL66"/>
<evidence type="ECO:0000256" key="1">
    <source>
        <dbReference type="ARBA" id="ARBA00001936"/>
    </source>
</evidence>
<dbReference type="Pfam" id="PF19088">
    <property type="entry name" value="TUTase"/>
    <property type="match status" value="1"/>
</dbReference>
<keyword evidence="6" id="KW-0863">Zinc-finger</keyword>